<dbReference type="EMBL" id="CP009761">
    <property type="protein sequence ID" value="AIZ36683.1"/>
    <property type="molecule type" value="Genomic_DNA"/>
</dbReference>
<dbReference type="GO" id="GO:0016651">
    <property type="term" value="F:oxidoreductase activity, acting on NAD(P)H"/>
    <property type="evidence" value="ECO:0007669"/>
    <property type="project" value="UniProtKB-ARBA"/>
</dbReference>
<dbReference type="KEGG" id="pmic:NW74_04695"/>
<accession>A0A0B4S1R2</accession>
<dbReference type="GO" id="GO:0009055">
    <property type="term" value="F:electron transfer activity"/>
    <property type="evidence" value="ECO:0007669"/>
    <property type="project" value="InterPro"/>
</dbReference>
<dbReference type="PANTHER" id="PTHR39201">
    <property type="entry name" value="EXPORTED PROTEIN-RELATED"/>
    <property type="match status" value="1"/>
</dbReference>
<dbReference type="GO" id="GO:0010181">
    <property type="term" value="F:FMN binding"/>
    <property type="evidence" value="ECO:0007669"/>
    <property type="project" value="InterPro"/>
</dbReference>
<reference evidence="2 3" key="1">
    <citation type="submission" date="2014-10" db="EMBL/GenBank/DDBJ databases">
        <title>Complete genome sequence of Parvimonas micra KCOM 1535 (= ChDC B708).</title>
        <authorList>
            <person name="Kook J.-K."/>
            <person name="Park S.-N."/>
            <person name="Lim Y.K."/>
            <person name="Roh H."/>
        </authorList>
    </citation>
    <scope>NUCLEOTIDE SEQUENCE [LARGE SCALE GENOMIC DNA]</scope>
    <source>
        <strain evidence="3">KCOM 1535 / ChDC B708</strain>
    </source>
</reference>
<dbReference type="Gene3D" id="3.40.50.360">
    <property type="match status" value="1"/>
</dbReference>
<organism evidence="2 3">
    <name type="scientific">Parvimonas micra</name>
    <dbReference type="NCBI Taxonomy" id="33033"/>
    <lineage>
        <taxon>Bacteria</taxon>
        <taxon>Bacillati</taxon>
        <taxon>Bacillota</taxon>
        <taxon>Tissierellia</taxon>
        <taxon>Tissierellales</taxon>
        <taxon>Peptoniphilaceae</taxon>
        <taxon>Parvimonas</taxon>
    </lineage>
</organism>
<dbReference type="Proteomes" id="UP000031386">
    <property type="component" value="Chromosome"/>
</dbReference>
<gene>
    <name evidence="2" type="ORF">NW74_04695</name>
</gene>
<sequence>MKAIIFYYSNSGKTKDVATKIQENLGCDMISIEPEVSYGSYFKAIGRVMDEKKKDVTAKYIAPIVDISDIDIILVGYPIWFHKPPMIVLDYLKKYNLDHKKVVPFSTSGSTNIKSTLNVLKEAIGNAELCLPYNKSILFKTNFNKWLEKVKEL</sequence>
<feature type="domain" description="Flavodoxin-like" evidence="1">
    <location>
        <begin position="3"/>
        <end position="153"/>
    </location>
</feature>
<dbReference type="PROSITE" id="PS50902">
    <property type="entry name" value="FLAVODOXIN_LIKE"/>
    <property type="match status" value="1"/>
</dbReference>
<protein>
    <submittedName>
        <fullName evidence="2">Flavodoxin</fullName>
    </submittedName>
</protein>
<evidence type="ECO:0000313" key="2">
    <source>
        <dbReference type="EMBL" id="AIZ36683.1"/>
    </source>
</evidence>
<evidence type="ECO:0000313" key="3">
    <source>
        <dbReference type="Proteomes" id="UP000031386"/>
    </source>
</evidence>
<evidence type="ECO:0000259" key="1">
    <source>
        <dbReference type="PROSITE" id="PS50902"/>
    </source>
</evidence>
<dbReference type="OrthoDB" id="9806505at2"/>
<dbReference type="InterPro" id="IPR001226">
    <property type="entry name" value="Flavodoxin_CS"/>
</dbReference>
<dbReference type="Pfam" id="PF12682">
    <property type="entry name" value="Flavodoxin_4"/>
    <property type="match status" value="1"/>
</dbReference>
<proteinExistence type="predicted"/>
<dbReference type="InterPro" id="IPR008254">
    <property type="entry name" value="Flavodoxin/NO_synth"/>
</dbReference>
<dbReference type="PANTHER" id="PTHR39201:SF1">
    <property type="entry name" value="FLAVODOXIN-LIKE DOMAIN-CONTAINING PROTEIN"/>
    <property type="match status" value="1"/>
</dbReference>
<dbReference type="STRING" id="33033.NW74_04695"/>
<dbReference type="InterPro" id="IPR029039">
    <property type="entry name" value="Flavoprotein-like_sf"/>
</dbReference>
<dbReference type="PROSITE" id="PS00201">
    <property type="entry name" value="FLAVODOXIN"/>
    <property type="match status" value="1"/>
</dbReference>
<dbReference type="AlphaFoldDB" id="A0A0B4S1R2"/>
<name>A0A0B4S1R2_9FIRM</name>
<dbReference type="SUPFAM" id="SSF52218">
    <property type="entry name" value="Flavoproteins"/>
    <property type="match status" value="1"/>
</dbReference>
<keyword evidence="3" id="KW-1185">Reference proteome</keyword>
<dbReference type="RefSeq" id="WP_041954117.1">
    <property type="nucleotide sequence ID" value="NZ_CP009761.1"/>
</dbReference>